<proteinExistence type="predicted"/>
<dbReference type="PANTHER" id="PTHR14187:SF5">
    <property type="entry name" value="HEAT SHOCK 70 KDA PROTEIN 12A"/>
    <property type="match status" value="1"/>
</dbReference>
<dbReference type="PANTHER" id="PTHR14187">
    <property type="entry name" value="ALPHA KINASE/ELONGATION FACTOR 2 KINASE"/>
    <property type="match status" value="1"/>
</dbReference>
<keyword evidence="2" id="KW-1185">Reference proteome</keyword>
<accession>A0ABY7DSB9</accession>
<gene>
    <name evidence="1" type="ORF">MAR_023975</name>
</gene>
<name>A0ABY7DSB9_MYAAR</name>
<protein>
    <submittedName>
        <fullName evidence="1">HS12B-like protein</fullName>
    </submittedName>
</protein>
<dbReference type="Gene3D" id="3.30.420.40">
    <property type="match status" value="1"/>
</dbReference>
<dbReference type="Proteomes" id="UP001164746">
    <property type="component" value="Chromosome 3"/>
</dbReference>
<reference evidence="1" key="1">
    <citation type="submission" date="2022-11" db="EMBL/GenBank/DDBJ databases">
        <title>Centuries of genome instability and evolution in soft-shell clam transmissible cancer (bioRxiv).</title>
        <authorList>
            <person name="Hart S.F.M."/>
            <person name="Yonemitsu M.A."/>
            <person name="Giersch R.M."/>
            <person name="Beal B.F."/>
            <person name="Arriagada G."/>
            <person name="Davis B.W."/>
            <person name="Ostrander E.A."/>
            <person name="Goff S.P."/>
            <person name="Metzger M.J."/>
        </authorList>
    </citation>
    <scope>NUCLEOTIDE SEQUENCE</scope>
    <source>
        <strain evidence="1">MELC-2E11</strain>
        <tissue evidence="1">Siphon/mantle</tissue>
    </source>
</reference>
<sequence length="441" mass="49507">MQAEKTSMAGIFFPSSSSSMNRRFSVWRVVSATMSLNEDYLLVAAIDFGTAFSGYAFSTRDDFTKDPLKIQSNVWGAGNLMSQKTSTCVLFDGNKKFHSFGFDAEDNYSGLALDNKHHGYYFFKQFKMMLFDKMTLKRRFMLEDAMGKKMPAMDAGIPDHCLLIALEPEAASLCCRHLPMNTFQGISKGGTVDITVHEVQDNNSLRELFKANGGNWGGTYIEKAFRNMLAEIVGNDVMDNFQATNMMDFIDLLREFEVKKRNFNSTMSQKITFKVPIALNVDFKAKHGKDIKDHIATKSQYKENVSWVSDKLRLASETAKESKKFIDDDGDVLCSDMFDKHVETGQPVEYGKSQVAESYCPTSKAATRMTFEVFASSERDPTFVTEPSCKKLGSLQVDIAGSGTNRSVTVEMSFSGTELHVQAHETRTPDRRTTAKFDFLG</sequence>
<organism evidence="1 2">
    <name type="scientific">Mya arenaria</name>
    <name type="common">Soft-shell clam</name>
    <dbReference type="NCBI Taxonomy" id="6604"/>
    <lineage>
        <taxon>Eukaryota</taxon>
        <taxon>Metazoa</taxon>
        <taxon>Spiralia</taxon>
        <taxon>Lophotrochozoa</taxon>
        <taxon>Mollusca</taxon>
        <taxon>Bivalvia</taxon>
        <taxon>Autobranchia</taxon>
        <taxon>Heteroconchia</taxon>
        <taxon>Euheterodonta</taxon>
        <taxon>Imparidentia</taxon>
        <taxon>Neoheterodontei</taxon>
        <taxon>Myida</taxon>
        <taxon>Myoidea</taxon>
        <taxon>Myidae</taxon>
        <taxon>Mya</taxon>
    </lineage>
</organism>
<evidence type="ECO:0000313" key="1">
    <source>
        <dbReference type="EMBL" id="WAQ99602.1"/>
    </source>
</evidence>
<dbReference type="EMBL" id="CP111014">
    <property type="protein sequence ID" value="WAQ99602.1"/>
    <property type="molecule type" value="Genomic_DNA"/>
</dbReference>
<evidence type="ECO:0000313" key="2">
    <source>
        <dbReference type="Proteomes" id="UP001164746"/>
    </source>
</evidence>